<name>A0A1D7R4G7_PASMD</name>
<proteinExistence type="predicted"/>
<dbReference type="KEGG" id="pmul:DR93_680"/>
<dbReference type="AlphaFoldDB" id="A0A1D7R4G7"/>
<organism evidence="1 2">
    <name type="scientific">Pasteurella multocida</name>
    <dbReference type="NCBI Taxonomy" id="747"/>
    <lineage>
        <taxon>Bacteria</taxon>
        <taxon>Pseudomonadati</taxon>
        <taxon>Pseudomonadota</taxon>
        <taxon>Gammaproteobacteria</taxon>
        <taxon>Pasteurellales</taxon>
        <taxon>Pasteurellaceae</taxon>
        <taxon>Pasteurella</taxon>
    </lineage>
</organism>
<dbReference type="Gene3D" id="3.40.720.10">
    <property type="entry name" value="Alkaline Phosphatase, subunit A"/>
    <property type="match status" value="1"/>
</dbReference>
<evidence type="ECO:0000313" key="2">
    <source>
        <dbReference type="Proteomes" id="UP000540079"/>
    </source>
</evidence>
<dbReference type="InterPro" id="IPR052701">
    <property type="entry name" value="GAG_Ulvan_Degrading_Sulfatases"/>
</dbReference>
<reference evidence="1 2" key="1">
    <citation type="journal article" date="2018" name="Front. Microbiol.">
        <title>Genetic and Phylogenetic Characteristics of Pasteurella multocida Isolates From Different Host Species.</title>
        <authorList>
            <person name="Peng Z."/>
            <person name="Liang W."/>
            <person name="Wang F."/>
            <person name="Xu Z."/>
            <person name="Xie Z."/>
            <person name="Lian Z."/>
            <person name="Hua L."/>
            <person name="Zhou R."/>
            <person name="Chen H."/>
            <person name="Wu B."/>
        </authorList>
    </citation>
    <scope>NUCLEOTIDE SEQUENCE [LARGE SCALE GENOMIC DNA]</scope>
    <source>
        <strain evidence="1 2">HNA06</strain>
    </source>
</reference>
<dbReference type="PANTHER" id="PTHR43751:SF1">
    <property type="entry name" value="SULFATASE ATSG-RELATED"/>
    <property type="match status" value="1"/>
</dbReference>
<dbReference type="Proteomes" id="UP000540079">
    <property type="component" value="Unassembled WGS sequence"/>
</dbReference>
<dbReference type="InterPro" id="IPR000917">
    <property type="entry name" value="Sulfatase_N"/>
</dbReference>
<protein>
    <submittedName>
        <fullName evidence="1">Arylsulfatase</fullName>
    </submittedName>
</protein>
<dbReference type="RefSeq" id="WP_005752203.1">
    <property type="nucleotide sequence ID" value="NZ_AP025519.1"/>
</dbReference>
<dbReference type="Pfam" id="PF00884">
    <property type="entry name" value="Sulfatase"/>
    <property type="match status" value="1"/>
</dbReference>
<dbReference type="EMBL" id="PPVL01000010">
    <property type="protein sequence ID" value="NNI79756.1"/>
    <property type="molecule type" value="Genomic_DNA"/>
</dbReference>
<dbReference type="PANTHER" id="PTHR43751">
    <property type="entry name" value="SULFATASE"/>
    <property type="match status" value="1"/>
</dbReference>
<dbReference type="GeneID" id="77206603"/>
<accession>A0A1D7R4G7</accession>
<dbReference type="InterPro" id="IPR017850">
    <property type="entry name" value="Alkaline_phosphatase_core_sf"/>
</dbReference>
<dbReference type="SUPFAM" id="SSF53649">
    <property type="entry name" value="Alkaline phosphatase-like"/>
    <property type="match status" value="1"/>
</dbReference>
<dbReference type="CDD" id="cd16152">
    <property type="entry name" value="sulfatase_like"/>
    <property type="match status" value="1"/>
</dbReference>
<comment type="caution">
    <text evidence="1">The sequence shown here is derived from an EMBL/GenBank/DDBJ whole genome shotgun (WGS) entry which is preliminary data.</text>
</comment>
<sequence length="453" mass="51450">MTRPNIIFYFTDQQRWDTVGAYGQPLDITPTLDKLAEDGVVFEEAYSSQPVCGPCRSIFQTGLYPTETGCFRNNIALPEGVKTIADYFNENDYDTAYIGKWHLASDGELEEEPTIDYTTSAIPPERRGGYKGFWRASDVLEFTSHGYDGYVFDENMNKCEFKGYRVDCITDFALEYLDQYQGDKPFFMTISHIEPHHQNDRHCYEGPDGSKIRFKDFELPKDLAELKGNAAEMYPDYLGCCRSLDDNLARLIEKLKEKGLYDNTIIVFASDHGSHFMTRNTDENLNGYDDYKRSCHSSALHVPLVIAGGAFKGGKRVKDLVSTASLPKTFLAMAGIDVGDAMIGENLQDVVENNIPNRVNEVFAQISESRVGRCIRTEKYLYSVFAPNKHGGVHAGSDVYQEDFLYDLEKDPYELNNLVRDPAYEQVRVELREKLCEHMLKAKEERPTILPAA</sequence>
<evidence type="ECO:0000313" key="1">
    <source>
        <dbReference type="EMBL" id="NNI79756.1"/>
    </source>
</evidence>
<gene>
    <name evidence="1" type="ORF">C2800_10050</name>
</gene>